<reference evidence="3" key="2">
    <citation type="submission" date="2020-04" db="EMBL/GenBank/DDBJ databases">
        <authorList>
            <consortium name="NCBI Genome Project"/>
        </authorList>
    </citation>
    <scope>NUCLEOTIDE SEQUENCE</scope>
    <source>
        <strain evidence="3">CBS 342.82</strain>
    </source>
</reference>
<sequence>MASETNKPPSNPSASNNNNNNTTSSSNHDEADLAKVSRTQNFPENHIDHRDQTNEAPSKRNRPNPKRRKKSISPTFPPHILQ</sequence>
<protein>
    <submittedName>
        <fullName evidence="3">Uncharacterized protein</fullName>
    </submittedName>
</protein>
<feature type="compositionally biased region" description="Basic residues" evidence="1">
    <location>
        <begin position="59"/>
        <end position="71"/>
    </location>
</feature>
<evidence type="ECO:0000313" key="3">
    <source>
        <dbReference type="RefSeq" id="XP_033461373.1"/>
    </source>
</evidence>
<feature type="compositionally biased region" description="Low complexity" evidence="1">
    <location>
        <begin position="1"/>
        <end position="26"/>
    </location>
</feature>
<organism evidence="3">
    <name type="scientific">Dissoconium aciculare CBS 342.82</name>
    <dbReference type="NCBI Taxonomy" id="1314786"/>
    <lineage>
        <taxon>Eukaryota</taxon>
        <taxon>Fungi</taxon>
        <taxon>Dikarya</taxon>
        <taxon>Ascomycota</taxon>
        <taxon>Pezizomycotina</taxon>
        <taxon>Dothideomycetes</taxon>
        <taxon>Dothideomycetidae</taxon>
        <taxon>Mycosphaerellales</taxon>
        <taxon>Dissoconiaceae</taxon>
        <taxon>Dissoconium</taxon>
    </lineage>
</organism>
<dbReference type="GeneID" id="54362277"/>
<dbReference type="AlphaFoldDB" id="A0A6J3MBW9"/>
<dbReference type="Proteomes" id="UP000504637">
    <property type="component" value="Unplaced"/>
</dbReference>
<accession>A0A6J3MBW9</accession>
<proteinExistence type="predicted"/>
<evidence type="ECO:0000313" key="2">
    <source>
        <dbReference type="Proteomes" id="UP000504637"/>
    </source>
</evidence>
<dbReference type="RefSeq" id="XP_033461373.1">
    <property type="nucleotide sequence ID" value="XM_033604477.1"/>
</dbReference>
<reference evidence="3" key="1">
    <citation type="submission" date="2020-01" db="EMBL/GenBank/DDBJ databases">
        <authorList>
            <consortium name="DOE Joint Genome Institute"/>
            <person name="Haridas S."/>
            <person name="Albert R."/>
            <person name="Binder M."/>
            <person name="Bloem J."/>
            <person name="Labutti K."/>
            <person name="Salamov A."/>
            <person name="Andreopoulos B."/>
            <person name="Baker S.E."/>
            <person name="Barry K."/>
            <person name="Bills G."/>
            <person name="Bluhm B.H."/>
            <person name="Cannon C."/>
            <person name="Castanera R."/>
            <person name="Culley D.E."/>
            <person name="Daum C."/>
            <person name="Ezra D."/>
            <person name="Gonzalez J.B."/>
            <person name="Henrissat B."/>
            <person name="Kuo A."/>
            <person name="Liang C."/>
            <person name="Lipzen A."/>
            <person name="Lutzoni F."/>
            <person name="Magnuson J."/>
            <person name="Mondo S."/>
            <person name="Nolan M."/>
            <person name="Ohm R."/>
            <person name="Pangilinan J."/>
            <person name="Park H.-J."/>
            <person name="Ramirez L."/>
            <person name="Alfaro M."/>
            <person name="Sun H."/>
            <person name="Tritt A."/>
            <person name="Yoshinaga Y."/>
            <person name="Zwiers L.-H."/>
            <person name="Turgeon B.G."/>
            <person name="Goodwin S.B."/>
            <person name="Spatafora J.W."/>
            <person name="Crous P.W."/>
            <person name="Grigoriev I.V."/>
        </authorList>
    </citation>
    <scope>NUCLEOTIDE SEQUENCE</scope>
    <source>
        <strain evidence="3">CBS 342.82</strain>
    </source>
</reference>
<gene>
    <name evidence="3" type="ORF">K489DRAFT_378749</name>
</gene>
<keyword evidence="2" id="KW-1185">Reference proteome</keyword>
<reference evidence="3" key="3">
    <citation type="submission" date="2025-08" db="UniProtKB">
        <authorList>
            <consortium name="RefSeq"/>
        </authorList>
    </citation>
    <scope>IDENTIFICATION</scope>
    <source>
        <strain evidence="3">CBS 342.82</strain>
    </source>
</reference>
<feature type="region of interest" description="Disordered" evidence="1">
    <location>
        <begin position="1"/>
        <end position="82"/>
    </location>
</feature>
<name>A0A6J3MBW9_9PEZI</name>
<evidence type="ECO:0000256" key="1">
    <source>
        <dbReference type="SAM" id="MobiDB-lite"/>
    </source>
</evidence>